<dbReference type="AlphaFoldDB" id="A0AAD9PDL6"/>
<dbReference type="PANTHER" id="PTHR21705">
    <property type="entry name" value="RAI16 PROTEIN-RELATED"/>
    <property type="match status" value="1"/>
</dbReference>
<evidence type="ECO:0000256" key="1">
    <source>
        <dbReference type="ARBA" id="ARBA00024336"/>
    </source>
</evidence>
<dbReference type="Pfam" id="PF19314">
    <property type="entry name" value="DUF5917"/>
    <property type="match status" value="1"/>
</dbReference>
<dbReference type="InterPro" id="IPR019384">
    <property type="entry name" value="FHIP"/>
</dbReference>
<proteinExistence type="inferred from homology"/>
<evidence type="ECO:0000259" key="2">
    <source>
        <dbReference type="Pfam" id="PF19314"/>
    </source>
</evidence>
<sequence length="353" mass="38577">MFQVCLSSLKLFEALLTRPTETVVHSLLLHDLLSRSYCSNLDEEEHLKNSPVADVFDLCDNACVARDVCTSGATQRTTAQDNPPDILPNSLGDGVNGVGLSVVTATQDDGEGGDVEVQGSCVVMTGGDAGGDTVMNGDISAVTHDVIDTGTTAAEDTDGSTGTPTMCSSPHVYYDVHEIVASFLNLLPSDVKSSYQSADAGYDSYLRDAHRQFSDVSSHCEQFNWPTRPVCQGDSQTQPPCQGDGQTDTFHEGPFLRMLFDKLSRLLQQSYDVNLQLTSVVSRLALLPHPNIHEYLLNPLLPLQDNCRTLPVVLRKVAADVEHRMKSMPSFQVQLMMTRKHLLGMSTNIRRFV</sequence>
<dbReference type="EMBL" id="JAODUO010000021">
    <property type="protein sequence ID" value="KAK2192901.1"/>
    <property type="molecule type" value="Genomic_DNA"/>
</dbReference>
<reference evidence="3" key="1">
    <citation type="journal article" date="2023" name="Mol. Biol. Evol.">
        <title>Third-Generation Sequencing Reveals the Adaptive Role of the Epigenome in Three Deep-Sea Polychaetes.</title>
        <authorList>
            <person name="Perez M."/>
            <person name="Aroh O."/>
            <person name="Sun Y."/>
            <person name="Lan Y."/>
            <person name="Juniper S.K."/>
            <person name="Young C.R."/>
            <person name="Angers B."/>
            <person name="Qian P.Y."/>
        </authorList>
    </citation>
    <scope>NUCLEOTIDE SEQUENCE</scope>
    <source>
        <strain evidence="3">R07B-5</strain>
    </source>
</reference>
<gene>
    <name evidence="3" type="ORF">NP493_21g11000</name>
</gene>
<dbReference type="Proteomes" id="UP001209878">
    <property type="component" value="Unassembled WGS sequence"/>
</dbReference>
<dbReference type="PANTHER" id="PTHR21705:SF12">
    <property type="entry name" value="FHF COMPLEX SUBUNIT HOOK-INTERACTING PROTEIN C-TERMINAL DOMAIN-CONTAINING PROTEIN"/>
    <property type="match status" value="1"/>
</dbReference>
<comment type="similarity">
    <text evidence="1">Belongs to the FHIP family.</text>
</comment>
<organism evidence="3 4">
    <name type="scientific">Ridgeia piscesae</name>
    <name type="common">Tubeworm</name>
    <dbReference type="NCBI Taxonomy" id="27915"/>
    <lineage>
        <taxon>Eukaryota</taxon>
        <taxon>Metazoa</taxon>
        <taxon>Spiralia</taxon>
        <taxon>Lophotrochozoa</taxon>
        <taxon>Annelida</taxon>
        <taxon>Polychaeta</taxon>
        <taxon>Sedentaria</taxon>
        <taxon>Canalipalpata</taxon>
        <taxon>Sabellida</taxon>
        <taxon>Siboglinidae</taxon>
        <taxon>Ridgeia</taxon>
    </lineage>
</organism>
<feature type="domain" description="FHF complex subunit HOOK-interacting protein C-terminal" evidence="2">
    <location>
        <begin position="252"/>
        <end position="344"/>
    </location>
</feature>
<keyword evidence="4" id="KW-1185">Reference proteome</keyword>
<comment type="caution">
    <text evidence="3">The sequence shown here is derived from an EMBL/GenBank/DDBJ whole genome shotgun (WGS) entry which is preliminary data.</text>
</comment>
<dbReference type="InterPro" id="IPR045669">
    <property type="entry name" value="FHIP_C"/>
</dbReference>
<name>A0AAD9PDL6_RIDPI</name>
<protein>
    <recommendedName>
        <fullName evidence="2">FHF complex subunit HOOK-interacting protein C-terminal domain-containing protein</fullName>
    </recommendedName>
</protein>
<accession>A0AAD9PDL6</accession>
<evidence type="ECO:0000313" key="4">
    <source>
        <dbReference type="Proteomes" id="UP001209878"/>
    </source>
</evidence>
<evidence type="ECO:0000313" key="3">
    <source>
        <dbReference type="EMBL" id="KAK2192901.1"/>
    </source>
</evidence>